<keyword evidence="4 8" id="KW-1133">Transmembrane helix</keyword>
<keyword evidence="3 8" id="KW-0812">Transmembrane</keyword>
<dbReference type="GO" id="GO:0008049">
    <property type="term" value="P:male courtship behavior"/>
    <property type="evidence" value="ECO:0007669"/>
    <property type="project" value="TreeGrafter"/>
</dbReference>
<dbReference type="AlphaFoldDB" id="A0A9P0D662"/>
<reference evidence="9" key="1">
    <citation type="submission" date="2022-01" db="EMBL/GenBank/DDBJ databases">
        <authorList>
            <person name="King R."/>
        </authorList>
    </citation>
    <scope>NUCLEOTIDE SEQUENCE</scope>
</reference>
<feature type="transmembrane region" description="Helical" evidence="8">
    <location>
        <begin position="301"/>
        <end position="321"/>
    </location>
</feature>
<dbReference type="GO" id="GO:0007165">
    <property type="term" value="P:signal transduction"/>
    <property type="evidence" value="ECO:0007669"/>
    <property type="project" value="UniProtKB-KW"/>
</dbReference>
<keyword evidence="6 8" id="KW-0675">Receptor</keyword>
<keyword evidence="5 8" id="KW-0472">Membrane</keyword>
<keyword evidence="2 8" id="KW-1003">Cell membrane</keyword>
<evidence type="ECO:0000256" key="5">
    <source>
        <dbReference type="ARBA" id="ARBA00023136"/>
    </source>
</evidence>
<feature type="non-terminal residue" evidence="9">
    <location>
        <position position="412"/>
    </location>
</feature>
<dbReference type="GO" id="GO:0030424">
    <property type="term" value="C:axon"/>
    <property type="evidence" value="ECO:0007669"/>
    <property type="project" value="TreeGrafter"/>
</dbReference>
<dbReference type="GO" id="GO:0005886">
    <property type="term" value="C:plasma membrane"/>
    <property type="evidence" value="ECO:0007669"/>
    <property type="project" value="UniProtKB-SubCell"/>
</dbReference>
<gene>
    <name evidence="9" type="ORF">PSYICH_LOCUS15082</name>
</gene>
<dbReference type="GO" id="GO:0050909">
    <property type="term" value="P:sensory perception of taste"/>
    <property type="evidence" value="ECO:0007669"/>
    <property type="project" value="InterPro"/>
</dbReference>
<feature type="transmembrane region" description="Helical" evidence="8">
    <location>
        <begin position="88"/>
        <end position="110"/>
    </location>
</feature>
<evidence type="ECO:0000256" key="2">
    <source>
        <dbReference type="ARBA" id="ARBA00022475"/>
    </source>
</evidence>
<evidence type="ECO:0000256" key="7">
    <source>
        <dbReference type="ARBA" id="ARBA00023224"/>
    </source>
</evidence>
<evidence type="ECO:0000256" key="3">
    <source>
        <dbReference type="ARBA" id="ARBA00022692"/>
    </source>
</evidence>
<feature type="transmembrane region" description="Helical" evidence="8">
    <location>
        <begin position="327"/>
        <end position="348"/>
    </location>
</feature>
<dbReference type="EMBL" id="OV651821">
    <property type="protein sequence ID" value="CAH1115348.1"/>
    <property type="molecule type" value="Genomic_DNA"/>
</dbReference>
<proteinExistence type="inferred from homology"/>
<evidence type="ECO:0000256" key="1">
    <source>
        <dbReference type="ARBA" id="ARBA00004651"/>
    </source>
</evidence>
<dbReference type="GO" id="GO:0030425">
    <property type="term" value="C:dendrite"/>
    <property type="evidence" value="ECO:0007669"/>
    <property type="project" value="TreeGrafter"/>
</dbReference>
<evidence type="ECO:0000256" key="6">
    <source>
        <dbReference type="ARBA" id="ARBA00023170"/>
    </source>
</evidence>
<feature type="transmembrane region" description="Helical" evidence="8">
    <location>
        <begin position="45"/>
        <end position="68"/>
    </location>
</feature>
<keyword evidence="10" id="KW-1185">Reference proteome</keyword>
<sequence length="412" mass="47594">MIVEDLYISTPTFEVIQPLIITSRLFGLFPISYKKNGNNYCLKWSIVYGVYSYSLSVGLVLWTMMGMAMDMKIDPKHSIRMTDDKTRFVTSGDISIVVIIVIFGTFTLHLKMKRFWKLMITLNQADSIIPFKNSKHMRKTSIIFIATVIGTILSIHSFDLAHWFIKIKGRGLFPFYYLKYYFAFYLNYSIIIMMEVFYWHVIFLIKIRLSLLNKDLNKIKEKVKFKDGNYFLEKIVGKLYMDKFSNSTGLQTGRSTGITNTIKSGENAELGKRLITLSILHDKIFETVAIVNNSVEFCTHVIMLSCLLHLIVTPYFLLKGLFGDEDIYYVLLQLAWLIGHIGRVLIIVEPCQYCINEHKKTSGIICELLTYDVDEDVKKAMTILSLQLSYCKLRFSSCGFFKINRSLLTSVS</sequence>
<name>A0A9P0D662_9CUCU</name>
<dbReference type="OrthoDB" id="8176814at2759"/>
<dbReference type="Pfam" id="PF08395">
    <property type="entry name" value="7tm_7"/>
    <property type="match status" value="1"/>
</dbReference>
<dbReference type="GO" id="GO:0043025">
    <property type="term" value="C:neuronal cell body"/>
    <property type="evidence" value="ECO:0007669"/>
    <property type="project" value="TreeGrafter"/>
</dbReference>
<dbReference type="InterPro" id="IPR013604">
    <property type="entry name" value="7TM_chemorcpt"/>
</dbReference>
<comment type="subcellular location">
    <subcellularLocation>
        <location evidence="1 8">Cell membrane</location>
        <topology evidence="1 8">Multi-pass membrane protein</topology>
    </subcellularLocation>
</comment>
<dbReference type="Proteomes" id="UP001153636">
    <property type="component" value="Chromosome 9"/>
</dbReference>
<organism evidence="9 10">
    <name type="scientific">Psylliodes chrysocephalus</name>
    <dbReference type="NCBI Taxonomy" id="3402493"/>
    <lineage>
        <taxon>Eukaryota</taxon>
        <taxon>Metazoa</taxon>
        <taxon>Ecdysozoa</taxon>
        <taxon>Arthropoda</taxon>
        <taxon>Hexapoda</taxon>
        <taxon>Insecta</taxon>
        <taxon>Pterygota</taxon>
        <taxon>Neoptera</taxon>
        <taxon>Endopterygota</taxon>
        <taxon>Coleoptera</taxon>
        <taxon>Polyphaga</taxon>
        <taxon>Cucujiformia</taxon>
        <taxon>Chrysomeloidea</taxon>
        <taxon>Chrysomelidae</taxon>
        <taxon>Galerucinae</taxon>
        <taxon>Alticini</taxon>
        <taxon>Psylliodes</taxon>
    </lineage>
</organism>
<evidence type="ECO:0000256" key="8">
    <source>
        <dbReference type="RuleBase" id="RU363108"/>
    </source>
</evidence>
<keyword evidence="7 8" id="KW-0807">Transducer</keyword>
<protein>
    <recommendedName>
        <fullName evidence="8">Gustatory receptor</fullName>
    </recommendedName>
</protein>
<evidence type="ECO:0000313" key="9">
    <source>
        <dbReference type="EMBL" id="CAH1115348.1"/>
    </source>
</evidence>
<feature type="transmembrane region" description="Helical" evidence="8">
    <location>
        <begin position="142"/>
        <end position="165"/>
    </location>
</feature>
<accession>A0A9P0D662</accession>
<comment type="similarity">
    <text evidence="8">Belongs to the insect chemoreceptor superfamily. Gustatory receptor (GR) family.</text>
</comment>
<evidence type="ECO:0000313" key="10">
    <source>
        <dbReference type="Proteomes" id="UP001153636"/>
    </source>
</evidence>
<feature type="transmembrane region" description="Helical" evidence="8">
    <location>
        <begin position="185"/>
        <end position="205"/>
    </location>
</feature>
<dbReference type="PANTHER" id="PTHR21143:SF123">
    <property type="entry name" value="GUSTATORY RECEPTOR FOR SUGAR TASTE 43A-RELATED"/>
    <property type="match status" value="1"/>
</dbReference>
<dbReference type="GO" id="GO:0007635">
    <property type="term" value="P:chemosensory behavior"/>
    <property type="evidence" value="ECO:0007669"/>
    <property type="project" value="TreeGrafter"/>
</dbReference>
<evidence type="ECO:0000256" key="4">
    <source>
        <dbReference type="ARBA" id="ARBA00022989"/>
    </source>
</evidence>
<dbReference type="PANTHER" id="PTHR21143">
    <property type="entry name" value="INVERTEBRATE GUSTATORY RECEPTOR"/>
    <property type="match status" value="1"/>
</dbReference>
<comment type="function">
    <text evidence="8">Gustatory receptor which mediates acceptance or avoidance behavior, depending on its substrates.</text>
</comment>
<feature type="transmembrane region" description="Helical" evidence="8">
    <location>
        <begin position="15"/>
        <end position="33"/>
    </location>
</feature>